<dbReference type="AlphaFoldDB" id="A0A7W9BCQ1"/>
<keyword evidence="2" id="KW-1185">Reference proteome</keyword>
<dbReference type="RefSeq" id="WP_221234617.1">
    <property type="nucleotide sequence ID" value="NZ_JACIJK010000004.1"/>
</dbReference>
<accession>A0A7W9BCQ1</accession>
<sequence>MFLKTLFPTPKVARKPLTDRPFAAAFLSFVCTCSVLGGTTAIFNDGSASPQTAIARAA</sequence>
<name>A0A7W9BCQ1_9SPHN</name>
<proteinExistence type="predicted"/>
<dbReference type="EMBL" id="JACIJK010000004">
    <property type="protein sequence ID" value="MBB5714584.1"/>
    <property type="molecule type" value="Genomic_DNA"/>
</dbReference>
<protein>
    <submittedName>
        <fullName evidence="1">Uncharacterized protein</fullName>
    </submittedName>
</protein>
<evidence type="ECO:0000313" key="1">
    <source>
        <dbReference type="EMBL" id="MBB5714584.1"/>
    </source>
</evidence>
<organism evidence="1 2">
    <name type="scientific">Sphingomonas aerophila</name>
    <dbReference type="NCBI Taxonomy" id="1344948"/>
    <lineage>
        <taxon>Bacteria</taxon>
        <taxon>Pseudomonadati</taxon>
        <taxon>Pseudomonadota</taxon>
        <taxon>Alphaproteobacteria</taxon>
        <taxon>Sphingomonadales</taxon>
        <taxon>Sphingomonadaceae</taxon>
        <taxon>Sphingomonas</taxon>
    </lineage>
</organism>
<gene>
    <name evidence="1" type="ORF">FHS94_001420</name>
</gene>
<reference evidence="1 2" key="1">
    <citation type="submission" date="2020-08" db="EMBL/GenBank/DDBJ databases">
        <title>Genomic Encyclopedia of Type Strains, Phase IV (KMG-IV): sequencing the most valuable type-strain genomes for metagenomic binning, comparative biology and taxonomic classification.</title>
        <authorList>
            <person name="Goeker M."/>
        </authorList>
    </citation>
    <scope>NUCLEOTIDE SEQUENCE [LARGE SCALE GENOMIC DNA]</scope>
    <source>
        <strain evidence="1 2">DSM 100044</strain>
    </source>
</reference>
<comment type="caution">
    <text evidence="1">The sequence shown here is derived from an EMBL/GenBank/DDBJ whole genome shotgun (WGS) entry which is preliminary data.</text>
</comment>
<dbReference type="Proteomes" id="UP000546200">
    <property type="component" value="Unassembled WGS sequence"/>
</dbReference>
<evidence type="ECO:0000313" key="2">
    <source>
        <dbReference type="Proteomes" id="UP000546200"/>
    </source>
</evidence>